<reference evidence="1" key="1">
    <citation type="journal article" date="2014" name="Front. Microbiol.">
        <title>High frequency of phylogenetically diverse reductive dehalogenase-homologous genes in deep subseafloor sedimentary metagenomes.</title>
        <authorList>
            <person name="Kawai M."/>
            <person name="Futagami T."/>
            <person name="Toyoda A."/>
            <person name="Takaki Y."/>
            <person name="Nishi S."/>
            <person name="Hori S."/>
            <person name="Arai W."/>
            <person name="Tsubouchi T."/>
            <person name="Morono Y."/>
            <person name="Uchiyama I."/>
            <person name="Ito T."/>
            <person name="Fujiyama A."/>
            <person name="Inagaki F."/>
            <person name="Takami H."/>
        </authorList>
    </citation>
    <scope>NUCLEOTIDE SEQUENCE</scope>
    <source>
        <strain evidence="1">Expedition CK06-06</strain>
    </source>
</reference>
<comment type="caution">
    <text evidence="1">The sequence shown here is derived from an EMBL/GenBank/DDBJ whole genome shotgun (WGS) entry which is preliminary data.</text>
</comment>
<sequence>MGDIYEAKWQVSVDGVVSTVNQHYEQDQGGDTPTICQ</sequence>
<proteinExistence type="predicted"/>
<accession>X1BF60</accession>
<feature type="non-terminal residue" evidence="1">
    <location>
        <position position="37"/>
    </location>
</feature>
<name>X1BF60_9ZZZZ</name>
<gene>
    <name evidence="1" type="ORF">S01H4_48838</name>
</gene>
<organism evidence="1">
    <name type="scientific">marine sediment metagenome</name>
    <dbReference type="NCBI Taxonomy" id="412755"/>
    <lineage>
        <taxon>unclassified sequences</taxon>
        <taxon>metagenomes</taxon>
        <taxon>ecological metagenomes</taxon>
    </lineage>
</organism>
<dbReference type="AlphaFoldDB" id="X1BF60"/>
<evidence type="ECO:0000313" key="1">
    <source>
        <dbReference type="EMBL" id="GAG94559.1"/>
    </source>
</evidence>
<protein>
    <submittedName>
        <fullName evidence="1">Uncharacterized protein</fullName>
    </submittedName>
</protein>
<dbReference type="EMBL" id="BART01027559">
    <property type="protein sequence ID" value="GAG94559.1"/>
    <property type="molecule type" value="Genomic_DNA"/>
</dbReference>